<feature type="transmembrane region" description="Helical" evidence="4">
    <location>
        <begin position="255"/>
        <end position="276"/>
    </location>
</feature>
<keyword evidence="5" id="KW-1185">Reference proteome</keyword>
<evidence type="ECO:0000256" key="1">
    <source>
        <dbReference type="ARBA" id="ARBA00022614"/>
    </source>
</evidence>
<evidence type="ECO:0000313" key="6">
    <source>
        <dbReference type="RefSeq" id="XP_038858816.1"/>
    </source>
</evidence>
<feature type="compositionally biased region" description="Low complexity" evidence="3">
    <location>
        <begin position="230"/>
        <end position="243"/>
    </location>
</feature>
<keyword evidence="2" id="KW-0677">Repeat</keyword>
<dbReference type="SMART" id="SM00369">
    <property type="entry name" value="LRR_TYP"/>
    <property type="match status" value="3"/>
</dbReference>
<dbReference type="OrthoDB" id="676979at2759"/>
<dbReference type="Pfam" id="PF15176">
    <property type="entry name" value="LRR19-TM"/>
    <property type="match status" value="1"/>
</dbReference>
<dbReference type="InterPro" id="IPR001611">
    <property type="entry name" value="Leu-rich_rpt"/>
</dbReference>
<proteinExistence type="predicted"/>
<dbReference type="Proteomes" id="UP000808372">
    <property type="component" value="Chromosome 10"/>
</dbReference>
<feature type="compositionally biased region" description="Acidic residues" evidence="3">
    <location>
        <begin position="364"/>
        <end position="378"/>
    </location>
</feature>
<dbReference type="InterPro" id="IPR032675">
    <property type="entry name" value="LRR_dom_sf"/>
</dbReference>
<dbReference type="Gene3D" id="3.80.10.10">
    <property type="entry name" value="Ribonuclease Inhibitor"/>
    <property type="match status" value="1"/>
</dbReference>
<evidence type="ECO:0000313" key="5">
    <source>
        <dbReference type="Proteomes" id="UP000808372"/>
    </source>
</evidence>
<dbReference type="Pfam" id="PF13855">
    <property type="entry name" value="LRR_8"/>
    <property type="match status" value="1"/>
</dbReference>
<keyword evidence="4" id="KW-1133">Transmembrane helix</keyword>
<gene>
    <name evidence="6" type="primary">LOC120055036</name>
</gene>
<evidence type="ECO:0000256" key="4">
    <source>
        <dbReference type="SAM" id="Phobius"/>
    </source>
</evidence>
<sequence length="378" mass="41654">MSEKWILDASCSARQSCPHVDTRRSLFSSRSGGTMGSWGHGLCVVLCFWGTVSGSMLQSRTVGPCTVNTGTASFNCSWRKLAHIPTEIWDNATTLDLSQNHLNLTNPQHLRQLQRLDQLVTLNLSGNYLPLLGKDNLCSLPSLHTLDLSGCQLTSIEAGALQGLPSLGKLFLGHNRLQVPLSVSTRDIVTISILDLHGNQELERGSDDLSTGIRRPSHRKLLTNDREHPTTTPTNTMTTANGTESPGQSRPSHSWQYMVAVLVTAISLSLLIASLAKCQLVRRYLASYRHTRLTEQDTASQCDPNSLEVGFSMYNHGGQAQSPHPAPVPQGEMDIEDEEDDDGFIEDNYIQASERERAKRALEVEEEEEEDGMDFTIG</sequence>
<organism evidence="5 6">
    <name type="scientific">Salvelinus namaycush</name>
    <name type="common">Lake trout</name>
    <name type="synonym">Salmo namaycush</name>
    <dbReference type="NCBI Taxonomy" id="8040"/>
    <lineage>
        <taxon>Eukaryota</taxon>
        <taxon>Metazoa</taxon>
        <taxon>Chordata</taxon>
        <taxon>Craniata</taxon>
        <taxon>Vertebrata</taxon>
        <taxon>Euteleostomi</taxon>
        <taxon>Actinopterygii</taxon>
        <taxon>Neopterygii</taxon>
        <taxon>Teleostei</taxon>
        <taxon>Protacanthopterygii</taxon>
        <taxon>Salmoniformes</taxon>
        <taxon>Salmonidae</taxon>
        <taxon>Salmoninae</taxon>
        <taxon>Salvelinus</taxon>
    </lineage>
</organism>
<dbReference type="RefSeq" id="XP_038858816.1">
    <property type="nucleotide sequence ID" value="XM_039002888.1"/>
</dbReference>
<accession>A0A8U1BKA0</accession>
<evidence type="ECO:0000256" key="2">
    <source>
        <dbReference type="ARBA" id="ARBA00022737"/>
    </source>
</evidence>
<feature type="region of interest" description="Disordered" evidence="3">
    <location>
        <begin position="356"/>
        <end position="378"/>
    </location>
</feature>
<dbReference type="GeneID" id="120055036"/>
<keyword evidence="4" id="KW-0812">Transmembrane</keyword>
<dbReference type="PANTHER" id="PTHR31450:SF3">
    <property type="entry name" value="TYPE III ENDOSOME MEMBRANE PROTEIN TEMP"/>
    <property type="match status" value="1"/>
</dbReference>
<protein>
    <submittedName>
        <fullName evidence="6">Leucine-rich repeat-containing protein 19-like isoform X1</fullName>
    </submittedName>
</protein>
<dbReference type="AlphaFoldDB" id="A0A8U1BKA0"/>
<dbReference type="PANTHER" id="PTHR31450">
    <property type="entry name" value="LEUCINE-RICH REPEAT-CONTAINING PROTEIN 19 LRRC19 FAMILY MEMBER"/>
    <property type="match status" value="1"/>
</dbReference>
<keyword evidence="4" id="KW-0472">Membrane</keyword>
<dbReference type="KEGG" id="snh:120055036"/>
<dbReference type="SUPFAM" id="SSF52058">
    <property type="entry name" value="L domain-like"/>
    <property type="match status" value="1"/>
</dbReference>
<reference evidence="6" key="1">
    <citation type="submission" date="2025-08" db="UniProtKB">
        <authorList>
            <consortium name="RefSeq"/>
        </authorList>
    </citation>
    <scope>IDENTIFICATION</scope>
    <source>
        <tissue evidence="6">White muscle</tissue>
    </source>
</reference>
<feature type="region of interest" description="Disordered" evidence="3">
    <location>
        <begin position="204"/>
        <end position="251"/>
    </location>
</feature>
<keyword evidence="1" id="KW-0433">Leucine-rich repeat</keyword>
<name>A0A8U1BKA0_SALNM</name>
<dbReference type="InterPro" id="IPR003591">
    <property type="entry name" value="Leu-rich_rpt_typical-subtyp"/>
</dbReference>
<evidence type="ECO:0000256" key="3">
    <source>
        <dbReference type="SAM" id="MobiDB-lite"/>
    </source>
</evidence>